<dbReference type="Proteomes" id="UP000829720">
    <property type="component" value="Unassembled WGS sequence"/>
</dbReference>
<evidence type="ECO:0000313" key="12">
    <source>
        <dbReference type="Proteomes" id="UP000829720"/>
    </source>
</evidence>
<evidence type="ECO:0000256" key="6">
    <source>
        <dbReference type="ARBA" id="ARBA00023170"/>
    </source>
</evidence>
<feature type="transmembrane region" description="Helical" evidence="9">
    <location>
        <begin position="321"/>
        <end position="344"/>
    </location>
</feature>
<feature type="transmembrane region" description="Helical" evidence="9">
    <location>
        <begin position="20"/>
        <end position="49"/>
    </location>
</feature>
<keyword evidence="4" id="KW-0297">G-protein coupled receptor</keyword>
<reference evidence="11" key="1">
    <citation type="submission" date="2021-01" db="EMBL/GenBank/DDBJ databases">
        <authorList>
            <person name="Zahm M."/>
            <person name="Roques C."/>
            <person name="Cabau C."/>
            <person name="Klopp C."/>
            <person name="Donnadieu C."/>
            <person name="Jouanno E."/>
            <person name="Lampietro C."/>
            <person name="Louis A."/>
            <person name="Herpin A."/>
            <person name="Echchiki A."/>
            <person name="Berthelot C."/>
            <person name="Parey E."/>
            <person name="Roest-Crollius H."/>
            <person name="Braasch I."/>
            <person name="Postlethwait J."/>
            <person name="Bobe J."/>
            <person name="Montfort J."/>
            <person name="Bouchez O."/>
            <person name="Begum T."/>
            <person name="Mejri S."/>
            <person name="Adams A."/>
            <person name="Chen W.-J."/>
            <person name="Guiguen Y."/>
        </authorList>
    </citation>
    <scope>NUCLEOTIDE SEQUENCE</scope>
    <source>
        <tissue evidence="11">Blood</tissue>
    </source>
</reference>
<comment type="caution">
    <text evidence="11">The sequence shown here is derived from an EMBL/GenBank/DDBJ whole genome shotgun (WGS) entry which is preliminary data.</text>
</comment>
<dbReference type="InterPro" id="IPR017452">
    <property type="entry name" value="GPCR_Rhodpsn_7TM"/>
</dbReference>
<dbReference type="Pfam" id="PF00001">
    <property type="entry name" value="7tm_1"/>
    <property type="match status" value="1"/>
</dbReference>
<dbReference type="EMBL" id="JAERUA010000012">
    <property type="protein sequence ID" value="KAI1893107.1"/>
    <property type="molecule type" value="Genomic_DNA"/>
</dbReference>
<feature type="transmembrane region" description="Helical" evidence="9">
    <location>
        <begin position="142"/>
        <end position="161"/>
    </location>
</feature>
<accession>A0A8T3DC11</accession>
<evidence type="ECO:0000256" key="3">
    <source>
        <dbReference type="ARBA" id="ARBA00022989"/>
    </source>
</evidence>
<keyword evidence="5 9" id="KW-0472">Membrane</keyword>
<feature type="transmembrane region" description="Helical" evidence="9">
    <location>
        <begin position="61"/>
        <end position="83"/>
    </location>
</feature>
<dbReference type="AlphaFoldDB" id="A0A8T3DC11"/>
<protein>
    <recommendedName>
        <fullName evidence="10">G-protein coupled receptors family 1 profile domain-containing protein</fullName>
    </recommendedName>
</protein>
<gene>
    <name evidence="11" type="ORF">AGOR_G00140490</name>
</gene>
<keyword evidence="3 9" id="KW-1133">Transmembrane helix</keyword>
<dbReference type="GO" id="GO:0005886">
    <property type="term" value="C:plasma membrane"/>
    <property type="evidence" value="ECO:0007669"/>
    <property type="project" value="TreeGrafter"/>
</dbReference>
<evidence type="ECO:0000256" key="2">
    <source>
        <dbReference type="ARBA" id="ARBA00022692"/>
    </source>
</evidence>
<evidence type="ECO:0000259" key="10">
    <source>
        <dbReference type="PROSITE" id="PS50262"/>
    </source>
</evidence>
<dbReference type="SUPFAM" id="SSF81321">
    <property type="entry name" value="Family A G protein-coupled receptor-like"/>
    <property type="match status" value="1"/>
</dbReference>
<feature type="domain" description="G-protein coupled receptors family 1 profile" evidence="10">
    <location>
        <begin position="40"/>
        <end position="379"/>
    </location>
</feature>
<evidence type="ECO:0000313" key="11">
    <source>
        <dbReference type="EMBL" id="KAI1893107.1"/>
    </source>
</evidence>
<keyword evidence="12" id="KW-1185">Reference proteome</keyword>
<dbReference type="Gene3D" id="1.20.1070.10">
    <property type="entry name" value="Rhodopsin 7-helix transmembrane proteins"/>
    <property type="match status" value="1"/>
</dbReference>
<comment type="subcellular location">
    <subcellularLocation>
        <location evidence="1">Membrane</location>
        <topology evidence="1">Multi-pass membrane protein</topology>
    </subcellularLocation>
</comment>
<evidence type="ECO:0000256" key="7">
    <source>
        <dbReference type="ARBA" id="ARBA00023224"/>
    </source>
</evidence>
<keyword evidence="6" id="KW-0675">Receptor</keyword>
<dbReference type="CDD" id="cd00637">
    <property type="entry name" value="7tm_classA_rhodopsin-like"/>
    <property type="match status" value="1"/>
</dbReference>
<feature type="transmembrane region" description="Helical" evidence="9">
    <location>
        <begin position="103"/>
        <end position="121"/>
    </location>
</feature>
<evidence type="ECO:0000256" key="1">
    <source>
        <dbReference type="ARBA" id="ARBA00004141"/>
    </source>
</evidence>
<evidence type="ECO:0000256" key="8">
    <source>
        <dbReference type="SAM" id="MobiDB-lite"/>
    </source>
</evidence>
<dbReference type="OrthoDB" id="2105199at2759"/>
<evidence type="ECO:0000256" key="4">
    <source>
        <dbReference type="ARBA" id="ARBA00023040"/>
    </source>
</evidence>
<evidence type="ECO:0000256" key="5">
    <source>
        <dbReference type="ARBA" id="ARBA00023136"/>
    </source>
</evidence>
<feature type="transmembrane region" description="Helical" evidence="9">
    <location>
        <begin position="364"/>
        <end position="382"/>
    </location>
</feature>
<feature type="transmembrane region" description="Helical" evidence="9">
    <location>
        <begin position="185"/>
        <end position="206"/>
    </location>
</feature>
<proteinExistence type="predicted"/>
<dbReference type="SMART" id="SM01381">
    <property type="entry name" value="7TM_GPCR_Srsx"/>
    <property type="match status" value="1"/>
</dbReference>
<dbReference type="PROSITE" id="PS50262">
    <property type="entry name" value="G_PROTEIN_RECEP_F1_2"/>
    <property type="match status" value="1"/>
</dbReference>
<dbReference type="InterPro" id="IPR000276">
    <property type="entry name" value="GPCR_Rhodpsn"/>
</dbReference>
<organism evidence="11 12">
    <name type="scientific">Albula goreensis</name>
    <dbReference type="NCBI Taxonomy" id="1534307"/>
    <lineage>
        <taxon>Eukaryota</taxon>
        <taxon>Metazoa</taxon>
        <taxon>Chordata</taxon>
        <taxon>Craniata</taxon>
        <taxon>Vertebrata</taxon>
        <taxon>Euteleostomi</taxon>
        <taxon>Actinopterygii</taxon>
        <taxon>Neopterygii</taxon>
        <taxon>Teleostei</taxon>
        <taxon>Albuliformes</taxon>
        <taxon>Albulidae</taxon>
        <taxon>Albula</taxon>
    </lineage>
</organism>
<keyword evidence="2 9" id="KW-0812">Transmembrane</keyword>
<sequence>MDSAMGTNGTTAVTGVPVNTLLLSFNCLVLGSTFLVGVPGNLLVCWVVYRNKSLQTANNALLVNLATNDLLKCLLDTPVFFLALLWGKARLDVGEHLCCLQQFTYSLSSCVQLLTLVIISVERFQAIAFPFETEKRKLRIKVWVLFIWAFGLCLAFLSVMLSKDTLFYMMCRHIQTGSTVQSDPFGTYVLIPVWGFSLTLIIVHYLRIFAVVRQHTNKIFDSGIQFRASVHRHLTGWQRVTLSGPRRSEQPQEAGAGESPATSDHRGCAVIAVSQNVPGAENPSRNGASKTPEIVGAICILTPTAREHGKKRLEGKLAKRFGYIIIAFILFWVPMVVILLLNVVVENNGNSHRSRVLLELETSAMVVTCIPAAVNPLLYTAVNRQFRTEFNKVLSTARTCGHSMDS</sequence>
<feature type="region of interest" description="Disordered" evidence="8">
    <location>
        <begin position="243"/>
        <end position="264"/>
    </location>
</feature>
<name>A0A8T3DC11_9TELE</name>
<dbReference type="GO" id="GO:0004930">
    <property type="term" value="F:G protein-coupled receptor activity"/>
    <property type="evidence" value="ECO:0007669"/>
    <property type="project" value="UniProtKB-KW"/>
</dbReference>
<dbReference type="PANTHER" id="PTHR45695">
    <property type="entry name" value="LEUCOKININ RECEPTOR-RELATED"/>
    <property type="match status" value="1"/>
</dbReference>
<dbReference type="PRINTS" id="PR00237">
    <property type="entry name" value="GPCRRHODOPSN"/>
</dbReference>
<evidence type="ECO:0000256" key="9">
    <source>
        <dbReference type="SAM" id="Phobius"/>
    </source>
</evidence>
<keyword evidence="7" id="KW-0807">Transducer</keyword>
<dbReference type="PANTHER" id="PTHR45695:SF15">
    <property type="entry name" value="OPSIN RH2"/>
    <property type="match status" value="1"/>
</dbReference>